<protein>
    <recommendedName>
        <fullName evidence="4">Solute-binding protein family 5 domain-containing protein</fullName>
    </recommendedName>
</protein>
<dbReference type="PANTHER" id="PTHR30290:SF9">
    <property type="entry name" value="OLIGOPEPTIDE-BINDING PROTEIN APPA"/>
    <property type="match status" value="1"/>
</dbReference>
<dbReference type="STRING" id="1802579.A2310_06050"/>
<dbReference type="InterPro" id="IPR035451">
    <property type="entry name" value="Ada-like_dom_sf"/>
</dbReference>
<dbReference type="GO" id="GO:0015833">
    <property type="term" value="P:peptide transport"/>
    <property type="evidence" value="ECO:0007669"/>
    <property type="project" value="TreeGrafter"/>
</dbReference>
<dbReference type="PANTHER" id="PTHR30290">
    <property type="entry name" value="PERIPLASMIC BINDING COMPONENT OF ABC TRANSPORTER"/>
    <property type="match status" value="1"/>
</dbReference>
<proteinExistence type="inferred from homology"/>
<evidence type="ECO:0000259" key="4">
    <source>
        <dbReference type="Pfam" id="PF00496"/>
    </source>
</evidence>
<dbReference type="SUPFAM" id="SSF57884">
    <property type="entry name" value="Ada DNA repair protein, N-terminal domain (N-Ada 10)"/>
    <property type="match status" value="1"/>
</dbReference>
<accession>A0A1F4SRU0</accession>
<evidence type="ECO:0000256" key="2">
    <source>
        <dbReference type="ARBA" id="ARBA00022448"/>
    </source>
</evidence>
<dbReference type="GO" id="GO:1904680">
    <property type="term" value="F:peptide transmembrane transporter activity"/>
    <property type="evidence" value="ECO:0007669"/>
    <property type="project" value="TreeGrafter"/>
</dbReference>
<dbReference type="AlphaFoldDB" id="A0A1F4SRU0"/>
<dbReference type="InterPro" id="IPR039424">
    <property type="entry name" value="SBP_5"/>
</dbReference>
<dbReference type="Proteomes" id="UP000178417">
    <property type="component" value="Unassembled WGS sequence"/>
</dbReference>
<dbReference type="Gene3D" id="3.10.105.10">
    <property type="entry name" value="Dipeptide-binding Protein, Domain 3"/>
    <property type="match status" value="1"/>
</dbReference>
<dbReference type="InterPro" id="IPR000914">
    <property type="entry name" value="SBP_5_dom"/>
</dbReference>
<evidence type="ECO:0000313" key="5">
    <source>
        <dbReference type="EMBL" id="OGC23158.1"/>
    </source>
</evidence>
<evidence type="ECO:0000256" key="3">
    <source>
        <dbReference type="ARBA" id="ARBA00022729"/>
    </source>
</evidence>
<name>A0A1F4SRU0_UNCSA</name>
<keyword evidence="2" id="KW-0813">Transport</keyword>
<organism evidence="5 6">
    <name type="scientific">candidate division WOR-1 bacterium RIFOXYB2_FULL_37_13</name>
    <dbReference type="NCBI Taxonomy" id="1802579"/>
    <lineage>
        <taxon>Bacteria</taxon>
        <taxon>Bacillati</taxon>
        <taxon>Saganbacteria</taxon>
    </lineage>
</organism>
<dbReference type="Gene3D" id="3.40.10.10">
    <property type="entry name" value="DNA Methylphosphotriester Repair Domain"/>
    <property type="match status" value="1"/>
</dbReference>
<reference evidence="5 6" key="1">
    <citation type="journal article" date="2016" name="Nat. Commun.">
        <title>Thousands of microbial genomes shed light on interconnected biogeochemical processes in an aquifer system.</title>
        <authorList>
            <person name="Anantharaman K."/>
            <person name="Brown C.T."/>
            <person name="Hug L.A."/>
            <person name="Sharon I."/>
            <person name="Castelle C.J."/>
            <person name="Probst A.J."/>
            <person name="Thomas B.C."/>
            <person name="Singh A."/>
            <person name="Wilkins M.J."/>
            <person name="Karaoz U."/>
            <person name="Brodie E.L."/>
            <person name="Williams K.H."/>
            <person name="Hubbard S.S."/>
            <person name="Banfield J.F."/>
        </authorList>
    </citation>
    <scope>NUCLEOTIDE SEQUENCE [LARGE SCALE GENOMIC DNA]</scope>
</reference>
<dbReference type="SUPFAM" id="SSF53850">
    <property type="entry name" value="Periplasmic binding protein-like II"/>
    <property type="match status" value="1"/>
</dbReference>
<dbReference type="Pfam" id="PF00496">
    <property type="entry name" value="SBP_bac_5"/>
    <property type="match status" value="1"/>
</dbReference>
<sequence>MRKKMTNIQYSMPNCCKIILRASTKLLCICIFIIGFSSLAFAKEYDGVWFLGFNLHKDVFSNVKAREAIAHAINKQYITTKIMSEEVVPIGVIPPNMQGNDTTLKEITYNANMAKQLLKASGENRPKELTLLHTDGIKTKMIAETIKNNLNKIGIKINLKEVTYEESAVWGKALNSGKDHLFLMGYKINPFLSIFIGDKNSRLFHALGCDKIPQADDQEIFASYDGTIKSGYSPDKSCKPTNTGKTETEALIRPLLYSKGEANFTFFSNERVDALLDQLAQIDPALKEEQTKRLKEIDAIIYKELPIIPLFYIEKL</sequence>
<feature type="domain" description="Solute-binding protein family 5" evidence="4">
    <location>
        <begin position="44"/>
        <end position="186"/>
    </location>
</feature>
<keyword evidence="3" id="KW-0732">Signal</keyword>
<dbReference type="EMBL" id="MEUB01000020">
    <property type="protein sequence ID" value="OGC23158.1"/>
    <property type="molecule type" value="Genomic_DNA"/>
</dbReference>
<evidence type="ECO:0000256" key="1">
    <source>
        <dbReference type="ARBA" id="ARBA00005695"/>
    </source>
</evidence>
<evidence type="ECO:0000313" key="6">
    <source>
        <dbReference type="Proteomes" id="UP000178417"/>
    </source>
</evidence>
<comment type="caution">
    <text evidence="5">The sequence shown here is derived from an EMBL/GenBank/DDBJ whole genome shotgun (WGS) entry which is preliminary data.</text>
</comment>
<gene>
    <name evidence="5" type="ORF">A2310_06050</name>
</gene>
<comment type="similarity">
    <text evidence="1">Belongs to the bacterial solute-binding protein 5 family.</text>
</comment>